<dbReference type="Gene3D" id="1.25.10.10">
    <property type="entry name" value="Leucine-rich Repeat Variant"/>
    <property type="match status" value="1"/>
</dbReference>
<dbReference type="AlphaFoldDB" id="A0AAD2A1G7"/>
<dbReference type="InterPro" id="IPR016024">
    <property type="entry name" value="ARM-type_fold"/>
</dbReference>
<evidence type="ECO:0000256" key="4">
    <source>
        <dbReference type="PROSITE-ProRule" id="PRU00317"/>
    </source>
</evidence>
<dbReference type="GO" id="GO:0005737">
    <property type="term" value="C:cytoplasm"/>
    <property type="evidence" value="ECO:0007669"/>
    <property type="project" value="TreeGrafter"/>
</dbReference>
<dbReference type="PROSITE" id="PS50302">
    <property type="entry name" value="PUM"/>
    <property type="match status" value="6"/>
</dbReference>
<dbReference type="InterPro" id="IPR001313">
    <property type="entry name" value="Pumilio_RNA-bd_rpt"/>
</dbReference>
<proteinExistence type="predicted"/>
<dbReference type="PROSITE" id="PS50303">
    <property type="entry name" value="PUM_HD"/>
    <property type="match status" value="1"/>
</dbReference>
<organism evidence="7 8">
    <name type="scientific">Fraxinus pennsylvanica</name>
    <dbReference type="NCBI Taxonomy" id="56036"/>
    <lineage>
        <taxon>Eukaryota</taxon>
        <taxon>Viridiplantae</taxon>
        <taxon>Streptophyta</taxon>
        <taxon>Embryophyta</taxon>
        <taxon>Tracheophyta</taxon>
        <taxon>Spermatophyta</taxon>
        <taxon>Magnoliopsida</taxon>
        <taxon>eudicotyledons</taxon>
        <taxon>Gunneridae</taxon>
        <taxon>Pentapetalae</taxon>
        <taxon>asterids</taxon>
        <taxon>lamiids</taxon>
        <taxon>Lamiales</taxon>
        <taxon>Oleaceae</taxon>
        <taxon>Oleeae</taxon>
        <taxon>Fraxinus</taxon>
    </lineage>
</organism>
<evidence type="ECO:0000313" key="8">
    <source>
        <dbReference type="Proteomes" id="UP000834106"/>
    </source>
</evidence>
<feature type="repeat" description="Pumilio" evidence="4">
    <location>
        <begin position="268"/>
        <end position="303"/>
    </location>
</feature>
<evidence type="ECO:0000313" key="7">
    <source>
        <dbReference type="EMBL" id="CAI9777165.1"/>
    </source>
</evidence>
<dbReference type="InterPro" id="IPR011989">
    <property type="entry name" value="ARM-like"/>
</dbReference>
<feature type="repeat" description="Pumilio" evidence="4">
    <location>
        <begin position="380"/>
        <end position="415"/>
    </location>
</feature>
<accession>A0AAD2A1G7</accession>
<gene>
    <name evidence="7" type="ORF">FPE_LOCUS24595</name>
</gene>
<evidence type="ECO:0000256" key="2">
    <source>
        <dbReference type="ARBA" id="ARBA00022845"/>
    </source>
</evidence>
<dbReference type="GO" id="GO:0006417">
    <property type="term" value="P:regulation of translation"/>
    <property type="evidence" value="ECO:0007669"/>
    <property type="project" value="UniProtKB-KW"/>
</dbReference>
<sequence length="555" mass="62523">MEQRHSQNPNFPASKSPESQQNHRVEHPFSPKTHLQTPLNANFQNSDQAIESAFSRLTLSRYFQAQHETPSSINLPPRDDGLEAAKPVPFSVGFGEKQENIRELQQALFWAPAQSNYGGVNGPFSLEVQQNLNVRPEMMGMGKSRYLDRVGVGVGVDPQRLMEYQGHDVFDTFSNNHEYSFLHGKKPFLGTSPQYPNFLSSTNNFMNFSSRPSLCNNQHLYQWEEQLSIEHLRGRIVSLAKDQTWSGILKFKLEEGLTLPRLEMVLSEVLEFLSDVITNQFGSQFLHKLFMSCNMEQRTRIILRLTRSPFQFINICLNSYGAKAIQKLLEKLNTPQQISLIVSSLNLGAVALATDTSGQLVIQHCVKHLPAEYNKNLLNAIGNNCFVIATNKSGCCVMQSCVEHSCGELRERLIRNVVANAVHLAEDPYGNYVVQHLLGIKIPEVTTDLVRQFEGKFFSLSFNKYASNVVEKFLETSGENHSRKIISELISSPNVSMLLVDPFGNFVIQSALSEAKGHVFDALLNLIQANVSSMRNNLYGKKILSCLEKKKLLLV</sequence>
<evidence type="ECO:0000256" key="3">
    <source>
        <dbReference type="ARBA" id="ARBA00022884"/>
    </source>
</evidence>
<feature type="repeat" description="Pumilio" evidence="4">
    <location>
        <begin position="452"/>
        <end position="487"/>
    </location>
</feature>
<feature type="repeat" description="Pumilio" evidence="4">
    <location>
        <begin position="304"/>
        <end position="343"/>
    </location>
</feature>
<keyword evidence="3" id="KW-0694">RNA-binding</keyword>
<dbReference type="SMART" id="SM00025">
    <property type="entry name" value="Pumilio"/>
    <property type="match status" value="7"/>
</dbReference>
<dbReference type="PANTHER" id="PTHR12537:SF63">
    <property type="entry name" value="PUMILIO HOMOLOG 15"/>
    <property type="match status" value="1"/>
</dbReference>
<dbReference type="EMBL" id="OU503050">
    <property type="protein sequence ID" value="CAI9777165.1"/>
    <property type="molecule type" value="Genomic_DNA"/>
</dbReference>
<feature type="repeat" description="Pumilio" evidence="4">
    <location>
        <begin position="416"/>
        <end position="451"/>
    </location>
</feature>
<keyword evidence="2" id="KW-0810">Translation regulation</keyword>
<keyword evidence="1" id="KW-0677">Repeat</keyword>
<feature type="domain" description="PUM-HD" evidence="6">
    <location>
        <begin position="210"/>
        <end position="551"/>
    </location>
</feature>
<protein>
    <recommendedName>
        <fullName evidence="6">PUM-HD domain-containing protein</fullName>
    </recommendedName>
</protein>
<dbReference type="SUPFAM" id="SSF48371">
    <property type="entry name" value="ARM repeat"/>
    <property type="match status" value="1"/>
</dbReference>
<evidence type="ECO:0000259" key="6">
    <source>
        <dbReference type="PROSITE" id="PS50303"/>
    </source>
</evidence>
<dbReference type="GO" id="GO:0003729">
    <property type="term" value="F:mRNA binding"/>
    <property type="evidence" value="ECO:0007669"/>
    <property type="project" value="TreeGrafter"/>
</dbReference>
<feature type="region of interest" description="Disordered" evidence="5">
    <location>
        <begin position="1"/>
        <end position="35"/>
    </location>
</feature>
<name>A0AAD2A1G7_9LAMI</name>
<reference evidence="7" key="1">
    <citation type="submission" date="2023-05" db="EMBL/GenBank/DDBJ databases">
        <authorList>
            <person name="Huff M."/>
        </authorList>
    </citation>
    <scope>NUCLEOTIDE SEQUENCE</scope>
</reference>
<dbReference type="Pfam" id="PF00806">
    <property type="entry name" value="PUF"/>
    <property type="match status" value="7"/>
</dbReference>
<dbReference type="Proteomes" id="UP000834106">
    <property type="component" value="Chromosome 15"/>
</dbReference>
<evidence type="ECO:0000256" key="1">
    <source>
        <dbReference type="ARBA" id="ARBA00022737"/>
    </source>
</evidence>
<dbReference type="PANTHER" id="PTHR12537">
    <property type="entry name" value="RNA BINDING PROTEIN PUMILIO-RELATED"/>
    <property type="match status" value="1"/>
</dbReference>
<feature type="compositionally biased region" description="Polar residues" evidence="5">
    <location>
        <begin position="1"/>
        <end position="20"/>
    </location>
</feature>
<evidence type="ECO:0000256" key="5">
    <source>
        <dbReference type="SAM" id="MobiDB-lite"/>
    </source>
</evidence>
<dbReference type="InterPro" id="IPR033133">
    <property type="entry name" value="PUM-HD"/>
</dbReference>
<keyword evidence="8" id="KW-1185">Reference proteome</keyword>
<feature type="repeat" description="Pumilio" evidence="4">
    <location>
        <begin position="488"/>
        <end position="525"/>
    </location>
</feature>